<dbReference type="RefSeq" id="WP_175547984.1">
    <property type="nucleotide sequence ID" value="NZ_FOZX01000002.1"/>
</dbReference>
<keyword evidence="6" id="KW-1185">Reference proteome</keyword>
<evidence type="ECO:0000313" key="5">
    <source>
        <dbReference type="EMBL" id="SFS53884.1"/>
    </source>
</evidence>
<protein>
    <submittedName>
        <fullName evidence="5">Putative zinc-finger</fullName>
    </submittedName>
</protein>
<evidence type="ECO:0000256" key="2">
    <source>
        <dbReference type="ARBA" id="ARBA00023163"/>
    </source>
</evidence>
<gene>
    <name evidence="5" type="ORF">SAMN05660874_01627</name>
</gene>
<dbReference type="EMBL" id="FOZX01000002">
    <property type="protein sequence ID" value="SFS53884.1"/>
    <property type="molecule type" value="Genomic_DNA"/>
</dbReference>
<evidence type="ECO:0000256" key="1">
    <source>
        <dbReference type="ARBA" id="ARBA00023015"/>
    </source>
</evidence>
<evidence type="ECO:0000259" key="4">
    <source>
        <dbReference type="Pfam" id="PF13490"/>
    </source>
</evidence>
<sequence>MTVLRGWGLSEQHLALDALVAFVDGELSPSAHDRAVAHLAGCPACAADAAAQRQARAAVRAADAPSVSPQLLQALQAIPSSAELPAQPENLALTDDGQLVTVSRPNRVKGFGSGPVLGSSTPLGGSQQPLGTSVTSYDDSEDGERRAARRTRQGAGVVFSGLVLGALTLLNVPVTDDDGQPLQGAPMPMPGGSFTNAVIPAAGNTALPSESTPVSSQTAPAQVPDAPRVPDTPQLPDAPPDPSAALPSTAASAPPAG</sequence>
<feature type="region of interest" description="Disordered" evidence="3">
    <location>
        <begin position="197"/>
        <end position="257"/>
    </location>
</feature>
<feature type="compositionally biased region" description="Polar residues" evidence="3">
    <location>
        <begin position="118"/>
        <end position="137"/>
    </location>
</feature>
<dbReference type="Pfam" id="PF13490">
    <property type="entry name" value="zf-HC2"/>
    <property type="match status" value="1"/>
</dbReference>
<dbReference type="InterPro" id="IPR027383">
    <property type="entry name" value="Znf_put"/>
</dbReference>
<evidence type="ECO:0000313" key="6">
    <source>
        <dbReference type="Proteomes" id="UP000198852"/>
    </source>
</evidence>
<keyword evidence="5" id="KW-0862">Zinc</keyword>
<keyword evidence="1" id="KW-0805">Transcription regulation</keyword>
<name>A0A1I6QNE0_9PSEU</name>
<dbReference type="InterPro" id="IPR041916">
    <property type="entry name" value="Anti_sigma_zinc_sf"/>
</dbReference>
<evidence type="ECO:0000256" key="3">
    <source>
        <dbReference type="SAM" id="MobiDB-lite"/>
    </source>
</evidence>
<feature type="compositionally biased region" description="Polar residues" evidence="3">
    <location>
        <begin position="206"/>
        <end position="220"/>
    </location>
</feature>
<organism evidence="5 6">
    <name type="scientific">Saccharopolyspora flava</name>
    <dbReference type="NCBI Taxonomy" id="95161"/>
    <lineage>
        <taxon>Bacteria</taxon>
        <taxon>Bacillati</taxon>
        <taxon>Actinomycetota</taxon>
        <taxon>Actinomycetes</taxon>
        <taxon>Pseudonocardiales</taxon>
        <taxon>Pseudonocardiaceae</taxon>
        <taxon>Saccharopolyspora</taxon>
    </lineage>
</organism>
<keyword evidence="2" id="KW-0804">Transcription</keyword>
<feature type="region of interest" description="Disordered" evidence="3">
    <location>
        <begin position="110"/>
        <end position="152"/>
    </location>
</feature>
<accession>A0A1I6QNE0</accession>
<reference evidence="6" key="1">
    <citation type="submission" date="2016-10" db="EMBL/GenBank/DDBJ databases">
        <authorList>
            <person name="Varghese N."/>
            <person name="Submissions S."/>
        </authorList>
    </citation>
    <scope>NUCLEOTIDE SEQUENCE [LARGE SCALE GENOMIC DNA]</scope>
    <source>
        <strain evidence="6">DSM 44771</strain>
    </source>
</reference>
<dbReference type="Gene3D" id="1.10.10.1320">
    <property type="entry name" value="Anti-sigma factor, zinc-finger domain"/>
    <property type="match status" value="1"/>
</dbReference>
<dbReference type="GO" id="GO:0008270">
    <property type="term" value="F:zinc ion binding"/>
    <property type="evidence" value="ECO:0007669"/>
    <property type="project" value="UniProtKB-KW"/>
</dbReference>
<dbReference type="AlphaFoldDB" id="A0A1I6QNE0"/>
<keyword evidence="5" id="KW-0479">Metal-binding</keyword>
<dbReference type="STRING" id="95161.SAMN05660874_01627"/>
<keyword evidence="5" id="KW-0863">Zinc-finger</keyword>
<proteinExistence type="predicted"/>
<feature type="domain" description="Putative zinc-finger" evidence="4">
    <location>
        <begin position="15"/>
        <end position="46"/>
    </location>
</feature>
<dbReference type="Proteomes" id="UP000198852">
    <property type="component" value="Unassembled WGS sequence"/>
</dbReference>
<feature type="compositionally biased region" description="Low complexity" evidence="3">
    <location>
        <begin position="243"/>
        <end position="257"/>
    </location>
</feature>